<accession>A0ABS9J5E4</accession>
<protein>
    <submittedName>
        <fullName evidence="8">Sulfatase</fullName>
    </submittedName>
</protein>
<evidence type="ECO:0000256" key="6">
    <source>
        <dbReference type="SAM" id="SignalP"/>
    </source>
</evidence>
<evidence type="ECO:0000256" key="1">
    <source>
        <dbReference type="ARBA" id="ARBA00008779"/>
    </source>
</evidence>
<feature type="chain" id="PRO_5045483551" evidence="6">
    <location>
        <begin position="20"/>
        <end position="532"/>
    </location>
</feature>
<comment type="similarity">
    <text evidence="1">Belongs to the sulfatase family.</text>
</comment>
<dbReference type="CDD" id="cd16031">
    <property type="entry name" value="G6S_like"/>
    <property type="match status" value="1"/>
</dbReference>
<comment type="caution">
    <text evidence="8">The sequence shown here is derived from an EMBL/GenBank/DDBJ whole genome shotgun (WGS) entry which is preliminary data.</text>
</comment>
<name>A0ABS9J5E4_9FLAO</name>
<organism evidence="8 9">
    <name type="scientific">Joostella atrarenae</name>
    <dbReference type="NCBI Taxonomy" id="679257"/>
    <lineage>
        <taxon>Bacteria</taxon>
        <taxon>Pseudomonadati</taxon>
        <taxon>Bacteroidota</taxon>
        <taxon>Flavobacteriia</taxon>
        <taxon>Flavobacteriales</taxon>
        <taxon>Flavobacteriaceae</taxon>
        <taxon>Joostella</taxon>
    </lineage>
</organism>
<evidence type="ECO:0000313" key="8">
    <source>
        <dbReference type="EMBL" id="MCF8715653.1"/>
    </source>
</evidence>
<evidence type="ECO:0000256" key="5">
    <source>
        <dbReference type="SAM" id="Coils"/>
    </source>
</evidence>
<dbReference type="Gene3D" id="3.40.720.10">
    <property type="entry name" value="Alkaline Phosphatase, subunit A"/>
    <property type="match status" value="1"/>
</dbReference>
<dbReference type="PROSITE" id="PS00523">
    <property type="entry name" value="SULFATASE_1"/>
    <property type="match status" value="1"/>
</dbReference>
<dbReference type="PANTHER" id="PTHR43108:SF6">
    <property type="entry name" value="N-SULPHOGLUCOSAMINE SULPHOHYDROLASE"/>
    <property type="match status" value="1"/>
</dbReference>
<dbReference type="InterPro" id="IPR017850">
    <property type="entry name" value="Alkaline_phosphatase_core_sf"/>
</dbReference>
<keyword evidence="4" id="KW-0325">Glycoprotein</keyword>
<evidence type="ECO:0000256" key="2">
    <source>
        <dbReference type="ARBA" id="ARBA00022729"/>
    </source>
</evidence>
<dbReference type="Pfam" id="PF00884">
    <property type="entry name" value="Sulfatase"/>
    <property type="match status" value="1"/>
</dbReference>
<evidence type="ECO:0000259" key="7">
    <source>
        <dbReference type="Pfam" id="PF00884"/>
    </source>
</evidence>
<evidence type="ECO:0000256" key="3">
    <source>
        <dbReference type="ARBA" id="ARBA00022801"/>
    </source>
</evidence>
<keyword evidence="2 6" id="KW-0732">Signal</keyword>
<dbReference type="Proteomes" id="UP000829517">
    <property type="component" value="Unassembled WGS sequence"/>
</dbReference>
<dbReference type="RefSeq" id="WP_236959618.1">
    <property type="nucleotide sequence ID" value="NZ_JAETXX010000008.1"/>
</dbReference>
<dbReference type="PANTHER" id="PTHR43108">
    <property type="entry name" value="N-ACETYLGLUCOSAMINE-6-SULFATASE FAMILY MEMBER"/>
    <property type="match status" value="1"/>
</dbReference>
<feature type="domain" description="Sulfatase N-terminal" evidence="7">
    <location>
        <begin position="38"/>
        <end position="398"/>
    </location>
</feature>
<dbReference type="InterPro" id="IPR000917">
    <property type="entry name" value="Sulfatase_N"/>
</dbReference>
<feature type="signal peptide" evidence="6">
    <location>
        <begin position="1"/>
        <end position="19"/>
    </location>
</feature>
<evidence type="ECO:0000313" key="9">
    <source>
        <dbReference type="Proteomes" id="UP000829517"/>
    </source>
</evidence>
<proteinExistence type="inferred from homology"/>
<keyword evidence="3" id="KW-0378">Hydrolase</keyword>
<dbReference type="PROSITE" id="PS00149">
    <property type="entry name" value="SULFATASE_2"/>
    <property type="match status" value="1"/>
</dbReference>
<evidence type="ECO:0000256" key="4">
    <source>
        <dbReference type="ARBA" id="ARBA00023180"/>
    </source>
</evidence>
<dbReference type="SUPFAM" id="SSF53649">
    <property type="entry name" value="Alkaline phosphatase-like"/>
    <property type="match status" value="1"/>
</dbReference>
<feature type="coiled-coil region" evidence="5">
    <location>
        <begin position="489"/>
        <end position="516"/>
    </location>
</feature>
<keyword evidence="5" id="KW-0175">Coiled coil</keyword>
<dbReference type="EMBL" id="JAETXX010000008">
    <property type="protein sequence ID" value="MCF8715653.1"/>
    <property type="molecule type" value="Genomic_DNA"/>
</dbReference>
<reference evidence="8 9" key="1">
    <citation type="submission" date="2021-01" db="EMBL/GenBank/DDBJ databases">
        <title>Genome sequencing of Joostella atrarenae M1-2 (= KCTC 23194).</title>
        <authorList>
            <person name="Zakaria M.R."/>
            <person name="Lam M.Q."/>
            <person name="Chong C.S."/>
        </authorList>
    </citation>
    <scope>NUCLEOTIDE SEQUENCE [LARGE SCALE GENOMIC DNA]</scope>
    <source>
        <strain evidence="8 9">M1-2</strain>
    </source>
</reference>
<gene>
    <name evidence="8" type="ORF">JM658_12525</name>
</gene>
<dbReference type="InterPro" id="IPR024607">
    <property type="entry name" value="Sulfatase_CS"/>
</dbReference>
<keyword evidence="9" id="KW-1185">Reference proteome</keyword>
<sequence length="532" mass="61178">MIKKFSIILYCLVIVVISAACNNSKKNSNTTDSEQKKPNILFILSDDHTSQAWGIYGGILEDYVKNDNIKRLADEGVVLNNAFCTNSICSPSRASILTGQYSQINQVYTLREPLPKGHPNIARELANNGYQTAIIGKWHLDKQPEGFDYFNVLPGQGKYWDPVLKTKETWTDGADGSKGKKYKGFSTDVITDLTINHLKERDPEKPFFMFCSFKATHEPFDYPERFNNLYTDQEIPEPASLLDFGKGNGGRTFLGQKLEKLGNRWHQATVDPENFWTSYPGLPYPLEGLDSVETRKKIYQKFVKDYMRSGAAIDDNIGKLLDYLEAEGLAENTVVIYTADQGYFLGEHGFFDKRLIYEESLQMPFVIRYPKELEGGKRIDDIILNIDFSALIADYAGIEKPEFIQGTSFRNNLKGKTPKDWRKEMYYRYWLHTPDRPSHFGIRNSSYKLAFFYGQGLKKSGTSEESTTPEWEFYDLKKDPKELHNAINDKEYTSIIEEMKKELIKLREEYKDTDENEPIMKPILEEQGLTAK</sequence>
<dbReference type="PROSITE" id="PS51257">
    <property type="entry name" value="PROKAR_LIPOPROTEIN"/>
    <property type="match status" value="1"/>
</dbReference>